<evidence type="ECO:0000256" key="10">
    <source>
        <dbReference type="RuleBase" id="RU368005"/>
    </source>
</evidence>
<dbReference type="HOGENOM" id="CLU_147520_0_0_1"/>
<reference evidence="12 13" key="1">
    <citation type="submission" date="2013-02" db="EMBL/GenBank/DDBJ databases">
        <title>Genome sequence of Candida maltosa Xu316, a potential industrial strain for xylitol and ethanol production.</title>
        <authorList>
            <person name="Yu J."/>
            <person name="Wang Q."/>
            <person name="Geng X."/>
            <person name="Bao W."/>
            <person name="He P."/>
            <person name="Cai J."/>
        </authorList>
    </citation>
    <scope>NUCLEOTIDE SEQUENCE [LARGE SCALE GENOMIC DNA]</scope>
    <source>
        <strain evidence="13">Xu316</strain>
    </source>
</reference>
<feature type="transmembrane region" description="Helical" evidence="10">
    <location>
        <begin position="12"/>
        <end position="31"/>
    </location>
</feature>
<dbReference type="GO" id="GO:0005743">
    <property type="term" value="C:mitochondrial inner membrane"/>
    <property type="evidence" value="ECO:0007669"/>
    <property type="project" value="UniProtKB-SubCell"/>
</dbReference>
<sequence>MSTKPLWYRWARVYVAGGSIVGFGVLLFYTICPTDEKLIASFSPEVRADYEKNRELRQQEQKRLMEIAKQTAASNDPIWKAGPIGSPFEKEQRNLNMQLIDKELFHKTKFEEQQKEEIDNANQQMKEVEQLLSQKKNKPWWKFF</sequence>
<dbReference type="InterPro" id="IPR012420">
    <property type="entry name" value="Cbp4"/>
</dbReference>
<comment type="caution">
    <text evidence="12">The sequence shown here is derived from an EMBL/GenBank/DDBJ whole genome shotgun (WGS) entry which is preliminary data.</text>
</comment>
<dbReference type="OMA" id="KDPIWKT"/>
<name>M3HQP7_CANMX</name>
<gene>
    <name evidence="12" type="ORF">G210_5337</name>
</gene>
<evidence type="ECO:0000313" key="13">
    <source>
        <dbReference type="Proteomes" id="UP000011777"/>
    </source>
</evidence>
<dbReference type="OrthoDB" id="5576752at2759"/>
<comment type="similarity">
    <text evidence="2 10">Belongs to the CBP4 family.</text>
</comment>
<evidence type="ECO:0000256" key="7">
    <source>
        <dbReference type="ARBA" id="ARBA00023136"/>
    </source>
</evidence>
<dbReference type="PANTHER" id="PTHR28202:SF1">
    <property type="entry name" value="ASSEMBLY FACTOR CBP4"/>
    <property type="match status" value="1"/>
</dbReference>
<feature type="non-terminal residue" evidence="12">
    <location>
        <position position="1"/>
    </location>
</feature>
<evidence type="ECO:0000256" key="4">
    <source>
        <dbReference type="ARBA" id="ARBA00022792"/>
    </source>
</evidence>
<evidence type="ECO:0000256" key="3">
    <source>
        <dbReference type="ARBA" id="ARBA00022692"/>
    </source>
</evidence>
<dbReference type="GO" id="GO:0034551">
    <property type="term" value="P:mitochondrial respiratory chain complex III assembly"/>
    <property type="evidence" value="ECO:0007669"/>
    <property type="project" value="TreeGrafter"/>
</dbReference>
<keyword evidence="13" id="KW-1185">Reference proteome</keyword>
<evidence type="ECO:0000313" key="12">
    <source>
        <dbReference type="EMBL" id="EMG49822.1"/>
    </source>
</evidence>
<evidence type="ECO:0000256" key="9">
    <source>
        <dbReference type="ARBA" id="ARBA00025413"/>
    </source>
</evidence>
<keyword evidence="8 10" id="KW-0143">Chaperone</keyword>
<dbReference type="eggNOG" id="ENOG502S2G8">
    <property type="taxonomic scope" value="Eukaryota"/>
</dbReference>
<evidence type="ECO:0000256" key="5">
    <source>
        <dbReference type="ARBA" id="ARBA00022989"/>
    </source>
</evidence>
<keyword evidence="3 10" id="KW-0812">Transmembrane</keyword>
<dbReference type="STRING" id="1245528.M3HQP7"/>
<organism evidence="12 13">
    <name type="scientific">Candida maltosa (strain Xu316)</name>
    <name type="common">Yeast</name>
    <dbReference type="NCBI Taxonomy" id="1245528"/>
    <lineage>
        <taxon>Eukaryota</taxon>
        <taxon>Fungi</taxon>
        <taxon>Dikarya</taxon>
        <taxon>Ascomycota</taxon>
        <taxon>Saccharomycotina</taxon>
        <taxon>Pichiomycetes</taxon>
        <taxon>Debaryomycetaceae</taxon>
        <taxon>Candida/Lodderomyces clade</taxon>
        <taxon>Candida</taxon>
    </lineage>
</organism>
<dbReference type="Pfam" id="PF07960">
    <property type="entry name" value="CBP4"/>
    <property type="match status" value="1"/>
</dbReference>
<dbReference type="Proteomes" id="UP000011777">
    <property type="component" value="Unassembled WGS sequence"/>
</dbReference>
<evidence type="ECO:0000256" key="1">
    <source>
        <dbReference type="ARBA" id="ARBA00004434"/>
    </source>
</evidence>
<proteinExistence type="inferred from homology"/>
<evidence type="ECO:0000256" key="11">
    <source>
        <dbReference type="SAM" id="Coils"/>
    </source>
</evidence>
<keyword evidence="6 10" id="KW-0496">Mitochondrion</keyword>
<protein>
    <recommendedName>
        <fullName evidence="10">Cytochrome b mRNA-processing protein 4</fullName>
    </recommendedName>
</protein>
<dbReference type="EMBL" id="AOGT01000485">
    <property type="protein sequence ID" value="EMG49822.1"/>
    <property type="molecule type" value="Genomic_DNA"/>
</dbReference>
<comment type="subcellular location">
    <subcellularLocation>
        <location evidence="1 10">Mitochondrion inner membrane</location>
        <topology evidence="1 10">Single-pass membrane protein</topology>
    </subcellularLocation>
</comment>
<keyword evidence="11" id="KW-0175">Coiled coil</keyword>
<evidence type="ECO:0000256" key="8">
    <source>
        <dbReference type="ARBA" id="ARBA00023186"/>
    </source>
</evidence>
<comment type="function">
    <text evidence="9 10">Essential for the assembly of ubiquinol-cytochrome c reductase. It has a direct effect on the correct occurrence of the Rieske protein, core 4, core 5 and apocytochrome b.</text>
</comment>
<feature type="coiled-coil region" evidence="11">
    <location>
        <begin position="111"/>
        <end position="138"/>
    </location>
</feature>
<accession>M3HQP7</accession>
<keyword evidence="5 10" id="KW-1133">Transmembrane helix</keyword>
<keyword evidence="4 10" id="KW-0999">Mitochondrion inner membrane</keyword>
<evidence type="ECO:0000256" key="6">
    <source>
        <dbReference type="ARBA" id="ARBA00023128"/>
    </source>
</evidence>
<dbReference type="PANTHER" id="PTHR28202">
    <property type="entry name" value="ASSEMBLY FACTOR CBP4"/>
    <property type="match status" value="1"/>
</dbReference>
<keyword evidence="7 10" id="KW-0472">Membrane</keyword>
<evidence type="ECO:0000256" key="2">
    <source>
        <dbReference type="ARBA" id="ARBA00006780"/>
    </source>
</evidence>
<dbReference type="AlphaFoldDB" id="M3HQP7"/>